<feature type="region of interest" description="Disordered" evidence="6">
    <location>
        <begin position="160"/>
        <end position="180"/>
    </location>
</feature>
<feature type="zinc finger region" description="C3H1-type" evidence="5">
    <location>
        <begin position="130"/>
        <end position="158"/>
    </location>
</feature>
<feature type="domain" description="C3H1-type" evidence="7">
    <location>
        <begin position="1"/>
        <end position="19"/>
    </location>
</feature>
<dbReference type="EMBL" id="BQNB010018882">
    <property type="protein sequence ID" value="GJT79253.1"/>
    <property type="molecule type" value="Genomic_DNA"/>
</dbReference>
<comment type="caution">
    <text evidence="8">The sequence shown here is derived from an EMBL/GenBank/DDBJ whole genome shotgun (WGS) entry which is preliminary data.</text>
</comment>
<dbReference type="PROSITE" id="PS50103">
    <property type="entry name" value="ZF_C3H1"/>
    <property type="match status" value="2"/>
</dbReference>
<dbReference type="Proteomes" id="UP001151760">
    <property type="component" value="Unassembled WGS sequence"/>
</dbReference>
<evidence type="ECO:0000256" key="6">
    <source>
        <dbReference type="SAM" id="MobiDB-lite"/>
    </source>
</evidence>
<protein>
    <submittedName>
        <fullName evidence="8">Zinc finger, CCCH-type containing protein</fullName>
    </submittedName>
</protein>
<keyword evidence="1 5" id="KW-0479">Metal-binding</keyword>
<keyword evidence="4" id="KW-0238">DNA-binding</keyword>
<accession>A0ABQ5GWT2</accession>
<sequence>MRNGICGYGVACKYDHPEPVNQYPLQGYGSYAPDELEEHQNEPDGNGYGWVGDENQYVQWSEPNFYYPSAESREYENGYHGVTNDGNANGNQYHQHRNAGWNENQHEIQARTAVVMKEPVTLSDVGLPLRPGKRVCLHYESSGLCKYGRRCKFDHPIALASNEEGSPKPVSDTKTPNAQE</sequence>
<reference evidence="8" key="1">
    <citation type="journal article" date="2022" name="Int. J. Mol. Sci.">
        <title>Draft Genome of Tanacetum Coccineum: Genomic Comparison of Closely Related Tanacetum-Family Plants.</title>
        <authorList>
            <person name="Yamashiro T."/>
            <person name="Shiraishi A."/>
            <person name="Nakayama K."/>
            <person name="Satake H."/>
        </authorList>
    </citation>
    <scope>NUCLEOTIDE SEQUENCE</scope>
</reference>
<evidence type="ECO:0000256" key="4">
    <source>
        <dbReference type="ARBA" id="ARBA00023125"/>
    </source>
</evidence>
<organism evidence="8 9">
    <name type="scientific">Tanacetum coccineum</name>
    <dbReference type="NCBI Taxonomy" id="301880"/>
    <lineage>
        <taxon>Eukaryota</taxon>
        <taxon>Viridiplantae</taxon>
        <taxon>Streptophyta</taxon>
        <taxon>Embryophyta</taxon>
        <taxon>Tracheophyta</taxon>
        <taxon>Spermatophyta</taxon>
        <taxon>Magnoliopsida</taxon>
        <taxon>eudicotyledons</taxon>
        <taxon>Gunneridae</taxon>
        <taxon>Pentapetalae</taxon>
        <taxon>asterids</taxon>
        <taxon>campanulids</taxon>
        <taxon>Asterales</taxon>
        <taxon>Asteraceae</taxon>
        <taxon>Asteroideae</taxon>
        <taxon>Anthemideae</taxon>
        <taxon>Anthemidinae</taxon>
        <taxon>Tanacetum</taxon>
    </lineage>
</organism>
<evidence type="ECO:0000259" key="7">
    <source>
        <dbReference type="PROSITE" id="PS50103"/>
    </source>
</evidence>
<dbReference type="Pfam" id="PF00642">
    <property type="entry name" value="zf-CCCH"/>
    <property type="match status" value="2"/>
</dbReference>
<reference evidence="8" key="2">
    <citation type="submission" date="2022-01" db="EMBL/GenBank/DDBJ databases">
        <authorList>
            <person name="Yamashiro T."/>
            <person name="Shiraishi A."/>
            <person name="Satake H."/>
            <person name="Nakayama K."/>
        </authorList>
    </citation>
    <scope>NUCLEOTIDE SEQUENCE</scope>
</reference>
<dbReference type="InterPro" id="IPR036855">
    <property type="entry name" value="Znf_CCCH_sf"/>
</dbReference>
<feature type="zinc finger region" description="C3H1-type" evidence="5">
    <location>
        <begin position="1"/>
        <end position="19"/>
    </location>
</feature>
<keyword evidence="2 5" id="KW-0863">Zinc-finger</keyword>
<evidence type="ECO:0000256" key="1">
    <source>
        <dbReference type="ARBA" id="ARBA00022723"/>
    </source>
</evidence>
<evidence type="ECO:0000313" key="8">
    <source>
        <dbReference type="EMBL" id="GJT79253.1"/>
    </source>
</evidence>
<dbReference type="Gene3D" id="4.10.1000.10">
    <property type="entry name" value="Zinc finger, CCCH-type"/>
    <property type="match status" value="1"/>
</dbReference>
<dbReference type="SMART" id="SM00356">
    <property type="entry name" value="ZnF_C3H1"/>
    <property type="match status" value="2"/>
</dbReference>
<gene>
    <name evidence="8" type="ORF">Tco_1053595</name>
</gene>
<keyword evidence="3 5" id="KW-0862">Zinc</keyword>
<dbReference type="InterPro" id="IPR050974">
    <property type="entry name" value="Plant_ZF_CCCH"/>
</dbReference>
<evidence type="ECO:0000256" key="2">
    <source>
        <dbReference type="ARBA" id="ARBA00022771"/>
    </source>
</evidence>
<evidence type="ECO:0000313" key="9">
    <source>
        <dbReference type="Proteomes" id="UP001151760"/>
    </source>
</evidence>
<evidence type="ECO:0000256" key="5">
    <source>
        <dbReference type="PROSITE-ProRule" id="PRU00723"/>
    </source>
</evidence>
<dbReference type="SUPFAM" id="SSF90229">
    <property type="entry name" value="CCCH zinc finger"/>
    <property type="match status" value="1"/>
</dbReference>
<feature type="domain" description="C3H1-type" evidence="7">
    <location>
        <begin position="130"/>
        <end position="158"/>
    </location>
</feature>
<dbReference type="PANTHER" id="PTHR12506">
    <property type="entry name" value="PROTEIN PHOSPHATASE RELATED"/>
    <property type="match status" value="1"/>
</dbReference>
<evidence type="ECO:0000256" key="3">
    <source>
        <dbReference type="ARBA" id="ARBA00022833"/>
    </source>
</evidence>
<dbReference type="PANTHER" id="PTHR12506:SF75">
    <property type="entry name" value="ZINC FINGER CCCH DOMAIN-CONTAINING PROTEIN 67-LIKE"/>
    <property type="match status" value="1"/>
</dbReference>
<proteinExistence type="predicted"/>
<dbReference type="InterPro" id="IPR000571">
    <property type="entry name" value="Znf_CCCH"/>
</dbReference>
<keyword evidence="9" id="KW-1185">Reference proteome</keyword>
<name>A0ABQ5GWT2_9ASTR</name>